<evidence type="ECO:0000313" key="2">
    <source>
        <dbReference type="EMBL" id="KAG5189935.1"/>
    </source>
</evidence>
<dbReference type="PROSITE" id="PS50404">
    <property type="entry name" value="GST_NTER"/>
    <property type="match status" value="2"/>
</dbReference>
<dbReference type="AlphaFoldDB" id="A0A835ZEM8"/>
<dbReference type="PANTHER" id="PTHR45288:SF1">
    <property type="entry name" value="THIOREDOXIN FAMILY PROTEIN"/>
    <property type="match status" value="1"/>
</dbReference>
<dbReference type="PROSITE" id="PS51354">
    <property type="entry name" value="GLUTAREDOXIN_2"/>
    <property type="match status" value="1"/>
</dbReference>
<organism evidence="2 3">
    <name type="scientific">Tribonema minus</name>
    <dbReference type="NCBI Taxonomy" id="303371"/>
    <lineage>
        <taxon>Eukaryota</taxon>
        <taxon>Sar</taxon>
        <taxon>Stramenopiles</taxon>
        <taxon>Ochrophyta</taxon>
        <taxon>PX clade</taxon>
        <taxon>Xanthophyceae</taxon>
        <taxon>Tribonematales</taxon>
        <taxon>Tribonemataceae</taxon>
        <taxon>Tribonema</taxon>
    </lineage>
</organism>
<feature type="domain" description="GST N-terminal" evidence="1">
    <location>
        <begin position="101"/>
        <end position="183"/>
    </location>
</feature>
<evidence type="ECO:0000313" key="3">
    <source>
        <dbReference type="Proteomes" id="UP000664859"/>
    </source>
</evidence>
<name>A0A835ZEM8_9STRA</name>
<dbReference type="EMBL" id="JAFCMP010000042">
    <property type="protein sequence ID" value="KAG5189935.1"/>
    <property type="molecule type" value="Genomic_DNA"/>
</dbReference>
<dbReference type="SUPFAM" id="SSF52833">
    <property type="entry name" value="Thioredoxin-like"/>
    <property type="match status" value="2"/>
</dbReference>
<sequence length="308" mass="33675">MRLSITTMAATSDLPPLTVPERFKAPPKPHGLGAGVAQAPSVAAGAAATAIRGTTSIGTIGWQPSLSTDDEGKEGGYELEMGPVSVKDTDETLRSLPRPKKPIILYEYEASPYCRKVREACAMLDLVISVRPCPRFGDFYREELESVGGQQQFPYMVDENTGTSMYESDSITDYLFNTYGPGADAAPAALKGNLGYATSGLASAARGLRGGLKRPNSLPENPQRREMELWGYEGSPFVKPVREALTELQLPHKIVYCARGSLHREEMVKNLGNFQVPYLKDPNTGVEMFESRDIVEYLESVYTKPSLL</sequence>
<dbReference type="PANTHER" id="PTHR45288">
    <property type="entry name" value="THIOREDOXIN FAMILY PROTEIN"/>
    <property type="match status" value="1"/>
</dbReference>
<reference evidence="2" key="1">
    <citation type="submission" date="2021-02" db="EMBL/GenBank/DDBJ databases">
        <title>First Annotated Genome of the Yellow-green Alga Tribonema minus.</title>
        <authorList>
            <person name="Mahan K.M."/>
        </authorList>
    </citation>
    <scope>NUCLEOTIDE SEQUENCE</scope>
    <source>
        <strain evidence="2">UTEX B ZZ1240</strain>
    </source>
</reference>
<comment type="caution">
    <text evidence="2">The sequence shown here is derived from an EMBL/GenBank/DDBJ whole genome shotgun (WGS) entry which is preliminary data.</text>
</comment>
<dbReference type="Pfam" id="PF13417">
    <property type="entry name" value="GST_N_3"/>
    <property type="match status" value="2"/>
</dbReference>
<gene>
    <name evidence="2" type="ORF">JKP88DRAFT_300240</name>
</gene>
<dbReference type="Gene3D" id="3.40.30.10">
    <property type="entry name" value="Glutaredoxin"/>
    <property type="match status" value="2"/>
</dbReference>
<protein>
    <recommendedName>
        <fullName evidence="1">GST N-terminal domain-containing protein</fullName>
    </recommendedName>
</protein>
<dbReference type="InterPro" id="IPR036249">
    <property type="entry name" value="Thioredoxin-like_sf"/>
</dbReference>
<evidence type="ECO:0000259" key="1">
    <source>
        <dbReference type="PROSITE" id="PS50404"/>
    </source>
</evidence>
<accession>A0A835ZEM8</accession>
<keyword evidence="3" id="KW-1185">Reference proteome</keyword>
<dbReference type="OrthoDB" id="422574at2759"/>
<feature type="domain" description="GST N-terminal" evidence="1">
    <location>
        <begin position="225"/>
        <end position="306"/>
    </location>
</feature>
<proteinExistence type="predicted"/>
<dbReference type="Proteomes" id="UP000664859">
    <property type="component" value="Unassembled WGS sequence"/>
</dbReference>
<dbReference type="InterPro" id="IPR004045">
    <property type="entry name" value="Glutathione_S-Trfase_N"/>
</dbReference>